<feature type="transmembrane region" description="Helical" evidence="2">
    <location>
        <begin position="341"/>
        <end position="361"/>
    </location>
</feature>
<accession>A0A9P4R786</accession>
<evidence type="ECO:0000256" key="1">
    <source>
        <dbReference type="SAM" id="MobiDB-lite"/>
    </source>
</evidence>
<organism evidence="3 4">
    <name type="scientific">Polyplosphaeria fusca</name>
    <dbReference type="NCBI Taxonomy" id="682080"/>
    <lineage>
        <taxon>Eukaryota</taxon>
        <taxon>Fungi</taxon>
        <taxon>Dikarya</taxon>
        <taxon>Ascomycota</taxon>
        <taxon>Pezizomycotina</taxon>
        <taxon>Dothideomycetes</taxon>
        <taxon>Pleosporomycetidae</taxon>
        <taxon>Pleosporales</taxon>
        <taxon>Tetraplosphaeriaceae</taxon>
        <taxon>Polyplosphaeria</taxon>
    </lineage>
</organism>
<keyword evidence="2" id="KW-0812">Transmembrane</keyword>
<dbReference type="InterPro" id="IPR021840">
    <property type="entry name" value="DUF3433"/>
</dbReference>
<dbReference type="PANTHER" id="PTHR37544">
    <property type="entry name" value="SPRAY-RELATED"/>
    <property type="match status" value="1"/>
</dbReference>
<gene>
    <name evidence="3" type="ORF">EJ04DRAFT_70778</name>
</gene>
<feature type="transmembrane region" description="Helical" evidence="2">
    <location>
        <begin position="618"/>
        <end position="635"/>
    </location>
</feature>
<keyword evidence="2" id="KW-1133">Transmembrane helix</keyword>
<dbReference type="EMBL" id="ML996111">
    <property type="protein sequence ID" value="KAF2738113.1"/>
    <property type="molecule type" value="Genomic_DNA"/>
</dbReference>
<keyword evidence="2" id="KW-0472">Membrane</keyword>
<evidence type="ECO:0000313" key="3">
    <source>
        <dbReference type="EMBL" id="KAF2738113.1"/>
    </source>
</evidence>
<dbReference type="Proteomes" id="UP000799444">
    <property type="component" value="Unassembled WGS sequence"/>
</dbReference>
<reference evidence="3" key="1">
    <citation type="journal article" date="2020" name="Stud. Mycol.">
        <title>101 Dothideomycetes genomes: a test case for predicting lifestyles and emergence of pathogens.</title>
        <authorList>
            <person name="Haridas S."/>
            <person name="Albert R."/>
            <person name="Binder M."/>
            <person name="Bloem J."/>
            <person name="Labutti K."/>
            <person name="Salamov A."/>
            <person name="Andreopoulos B."/>
            <person name="Baker S."/>
            <person name="Barry K."/>
            <person name="Bills G."/>
            <person name="Bluhm B."/>
            <person name="Cannon C."/>
            <person name="Castanera R."/>
            <person name="Culley D."/>
            <person name="Daum C."/>
            <person name="Ezra D."/>
            <person name="Gonzalez J."/>
            <person name="Henrissat B."/>
            <person name="Kuo A."/>
            <person name="Liang C."/>
            <person name="Lipzen A."/>
            <person name="Lutzoni F."/>
            <person name="Magnuson J."/>
            <person name="Mondo S."/>
            <person name="Nolan M."/>
            <person name="Ohm R."/>
            <person name="Pangilinan J."/>
            <person name="Park H.-J."/>
            <person name="Ramirez L."/>
            <person name="Alfaro M."/>
            <person name="Sun H."/>
            <person name="Tritt A."/>
            <person name="Yoshinaga Y."/>
            <person name="Zwiers L.-H."/>
            <person name="Turgeon B."/>
            <person name="Goodwin S."/>
            <person name="Spatafora J."/>
            <person name="Crous P."/>
            <person name="Grigoriev I."/>
        </authorList>
    </citation>
    <scope>NUCLEOTIDE SEQUENCE</scope>
    <source>
        <strain evidence="3">CBS 125425</strain>
    </source>
</reference>
<evidence type="ECO:0000256" key="2">
    <source>
        <dbReference type="SAM" id="Phobius"/>
    </source>
</evidence>
<feature type="transmembrane region" description="Helical" evidence="2">
    <location>
        <begin position="392"/>
        <end position="412"/>
    </location>
</feature>
<dbReference type="Pfam" id="PF11915">
    <property type="entry name" value="DUF3433"/>
    <property type="match status" value="2"/>
</dbReference>
<keyword evidence="4" id="KW-1185">Reference proteome</keyword>
<proteinExistence type="predicted"/>
<feature type="transmembrane region" description="Helical" evidence="2">
    <location>
        <begin position="708"/>
        <end position="730"/>
    </location>
</feature>
<dbReference type="OrthoDB" id="3248909at2759"/>
<sequence length="890" mass="97997">MEGVPSPLRIGSPATTRKPSGDSVPAALRAGSPVVGRGTPPQTSRPPLTRKNTSGGSDRLSQLFPSRPPSVVSPASDPPASRRTSYPSPLTPAAGEPAYRIPRAPAPPTFSEDTSYNASPDAFGNQPVSPPALSQGGTKALLNRLTSLRSARAKGGAYNKLEDEESGRKELRDVDEVDEPVGYDLSGFDGHPMRSFEPKKMSAADAREQERTMDEAGYAAEYERLEAQLGAGMSAIHEVPFTHDPKPEQKSIHGLGHKRGLSGVEMADAAARNTGQKEAEKTGGIVAVADIPIDISESYGGADFDSRSILTTSQVDDGSKTSYFFPQDPDMPSWRPFSMGWPWLAMLVFIALALAGLQEFLCQLSMKRAKSNQPNDGLIRFKKPGDLSVTEYFTWKYAPVLVFVIYGILWQMSDFEVKRLEPFYQLSKKSGAAAAESLNMDYLTFLSWLVPLRALRHKQFAVIYVSLATLIASSLVPILQSASINMYPPQSQRREDEWKSIRIDPAWSRAVTACLLFVALCGAVLMYEMRRKSGLLSDPKGIAGVAAMATRSHILADFHGLDAAPLDRIHKQLRHRRYILHKSSLWQGEYIRNSKEKIHESGADPRPLMLRLRAGGPFIAYIVIVAAVIPSLMFIKKANVVTEKLPFLLTALATGIKLLWGTMNSDVRMLEPFFILSRRSAPARTLTLDYTGTNPIFLPFKALFNRHFLVALVAWGSILAEILTVCVSSLSVDGTQFIPGQGRGDDGDAPTPTDHEDRYNTEETFRSFWISVALTMGILIALVAIACLVYSRRSHKFMPRQTGTMASVLAFIHQSKMLVSFVDTEKLDSSQMTKHLEQSGKTYALGWFSGRDGDDHLGIDEEPMLAPYNYGVDWTKTRVLGNQIGTWEQY</sequence>
<feature type="region of interest" description="Disordered" evidence="1">
    <location>
        <begin position="738"/>
        <end position="757"/>
    </location>
</feature>
<feature type="compositionally biased region" description="Polar residues" evidence="1">
    <location>
        <begin position="40"/>
        <end position="64"/>
    </location>
</feature>
<protein>
    <submittedName>
        <fullName evidence="3">Uncharacterized protein</fullName>
    </submittedName>
</protein>
<evidence type="ECO:0000313" key="4">
    <source>
        <dbReference type="Proteomes" id="UP000799444"/>
    </source>
</evidence>
<dbReference type="PANTHER" id="PTHR37544:SF3">
    <property type="entry name" value="SPRAY"/>
    <property type="match status" value="1"/>
</dbReference>
<feature type="compositionally biased region" description="Low complexity" evidence="1">
    <location>
        <begin position="69"/>
        <end position="85"/>
    </location>
</feature>
<comment type="caution">
    <text evidence="3">The sequence shown here is derived from an EMBL/GenBank/DDBJ whole genome shotgun (WGS) entry which is preliminary data.</text>
</comment>
<dbReference type="AlphaFoldDB" id="A0A9P4R786"/>
<name>A0A9P4R786_9PLEO</name>
<feature type="transmembrane region" description="Helical" evidence="2">
    <location>
        <begin position="462"/>
        <end position="487"/>
    </location>
</feature>
<feature type="transmembrane region" description="Helical" evidence="2">
    <location>
        <begin position="507"/>
        <end position="527"/>
    </location>
</feature>
<feature type="transmembrane region" description="Helical" evidence="2">
    <location>
        <begin position="768"/>
        <end position="790"/>
    </location>
</feature>
<feature type="region of interest" description="Disordered" evidence="1">
    <location>
        <begin position="1"/>
        <end position="196"/>
    </location>
</feature>